<dbReference type="AlphaFoldDB" id="A0A9D2UHS7"/>
<dbReference type="EMBL" id="DWUP01000051">
    <property type="protein sequence ID" value="HJD52589.1"/>
    <property type="molecule type" value="Genomic_DNA"/>
</dbReference>
<keyword evidence="1" id="KW-0732">Signal</keyword>
<dbReference type="Pfam" id="PF14109">
    <property type="entry name" value="GldH_lipo"/>
    <property type="match status" value="1"/>
</dbReference>
<evidence type="ECO:0000256" key="1">
    <source>
        <dbReference type="SAM" id="SignalP"/>
    </source>
</evidence>
<dbReference type="Proteomes" id="UP000787625">
    <property type="component" value="Unassembled WGS sequence"/>
</dbReference>
<protein>
    <submittedName>
        <fullName evidence="2">Gliding motility lipoprotein GldH</fullName>
    </submittedName>
</protein>
<reference evidence="2" key="1">
    <citation type="journal article" date="2021" name="PeerJ">
        <title>Extensive microbial diversity within the chicken gut microbiome revealed by metagenomics and culture.</title>
        <authorList>
            <person name="Gilroy R."/>
            <person name="Ravi A."/>
            <person name="Getino M."/>
            <person name="Pursley I."/>
            <person name="Horton D.L."/>
            <person name="Alikhan N.F."/>
            <person name="Baker D."/>
            <person name="Gharbi K."/>
            <person name="Hall N."/>
            <person name="Watson M."/>
            <person name="Adriaenssens E.M."/>
            <person name="Foster-Nyarko E."/>
            <person name="Jarju S."/>
            <person name="Secka A."/>
            <person name="Antonio M."/>
            <person name="Oren A."/>
            <person name="Chaudhuri R.R."/>
            <person name="La Ragione R."/>
            <person name="Hildebrand F."/>
            <person name="Pallen M.J."/>
        </authorList>
    </citation>
    <scope>NUCLEOTIDE SEQUENCE</scope>
    <source>
        <strain evidence="2">MalCec1-1739</strain>
    </source>
</reference>
<proteinExistence type="predicted"/>
<accession>A0A9D2UHS7</accession>
<gene>
    <name evidence="2" type="ORF">IAA93_02515</name>
</gene>
<feature type="chain" id="PRO_5039335891" evidence="1">
    <location>
        <begin position="19"/>
        <end position="159"/>
    </location>
</feature>
<sequence length="159" mass="16904">MLLLAAIAVMLAAVASCARPGTIYHHYVSVDDDGWDTCSYAVFTFDIDSAMSGGAIDIDIELRLRPTYSFANLWLEASDNASVPADYAADTLQLRTADDAGVRAGTFSAGLYSLSLPYKHIESVRPGTIGIRLRHLMGQSPLPGVKDVGIRVVKAGAGD</sequence>
<feature type="signal peptide" evidence="1">
    <location>
        <begin position="1"/>
        <end position="18"/>
    </location>
</feature>
<dbReference type="InterPro" id="IPR020018">
    <property type="entry name" value="Motility-assoc_lipoprot_GldH"/>
</dbReference>
<comment type="caution">
    <text evidence="2">The sequence shown here is derived from an EMBL/GenBank/DDBJ whole genome shotgun (WGS) entry which is preliminary data.</text>
</comment>
<organism evidence="2 3">
    <name type="scientific">Candidatus Avibacteroides avistercoris</name>
    <dbReference type="NCBI Taxonomy" id="2840690"/>
    <lineage>
        <taxon>Bacteria</taxon>
        <taxon>Pseudomonadati</taxon>
        <taxon>Bacteroidota</taxon>
        <taxon>Bacteroidia</taxon>
        <taxon>Bacteroidales</taxon>
        <taxon>Bacteroidaceae</taxon>
        <taxon>Bacteroidaceae incertae sedis</taxon>
        <taxon>Candidatus Avibacteroides</taxon>
    </lineage>
</organism>
<keyword evidence="2" id="KW-0449">Lipoprotein</keyword>
<reference evidence="2" key="2">
    <citation type="submission" date="2021-04" db="EMBL/GenBank/DDBJ databases">
        <authorList>
            <person name="Gilroy R."/>
        </authorList>
    </citation>
    <scope>NUCLEOTIDE SEQUENCE</scope>
    <source>
        <strain evidence="2">MalCec1-1739</strain>
    </source>
</reference>
<evidence type="ECO:0000313" key="2">
    <source>
        <dbReference type="EMBL" id="HJD52589.1"/>
    </source>
</evidence>
<evidence type="ECO:0000313" key="3">
    <source>
        <dbReference type="Proteomes" id="UP000787625"/>
    </source>
</evidence>
<name>A0A9D2UHS7_9BACT</name>